<keyword evidence="4" id="KW-0175">Coiled coil</keyword>
<feature type="region of interest" description="Disordered" evidence="5">
    <location>
        <begin position="573"/>
        <end position="727"/>
    </location>
</feature>
<comment type="subcellular location">
    <subcellularLocation>
        <location evidence="1">Nucleus</location>
    </subcellularLocation>
</comment>
<feature type="compositionally biased region" description="Low complexity" evidence="5">
    <location>
        <begin position="1129"/>
        <end position="1142"/>
    </location>
</feature>
<organism evidence="7 8">
    <name type="scientific">Xylaria arbuscula</name>
    <dbReference type="NCBI Taxonomy" id="114810"/>
    <lineage>
        <taxon>Eukaryota</taxon>
        <taxon>Fungi</taxon>
        <taxon>Dikarya</taxon>
        <taxon>Ascomycota</taxon>
        <taxon>Pezizomycotina</taxon>
        <taxon>Sordariomycetes</taxon>
        <taxon>Xylariomycetidae</taxon>
        <taxon>Xylariales</taxon>
        <taxon>Xylariaceae</taxon>
        <taxon>Xylaria</taxon>
    </lineage>
</organism>
<feature type="compositionally biased region" description="Acidic residues" evidence="5">
    <location>
        <begin position="967"/>
        <end position="980"/>
    </location>
</feature>
<feature type="region of interest" description="Disordered" evidence="5">
    <location>
        <begin position="758"/>
        <end position="797"/>
    </location>
</feature>
<gene>
    <name evidence="7" type="ORF">NPX13_g6846</name>
</gene>
<evidence type="ECO:0000256" key="5">
    <source>
        <dbReference type="SAM" id="MobiDB-lite"/>
    </source>
</evidence>
<protein>
    <recommendedName>
        <fullName evidence="6">DNA replication checkpoint mediator MRC1 domain-containing protein</fullName>
    </recommendedName>
</protein>
<feature type="compositionally biased region" description="Low complexity" evidence="5">
    <location>
        <begin position="405"/>
        <end position="417"/>
    </location>
</feature>
<evidence type="ECO:0000256" key="3">
    <source>
        <dbReference type="ARBA" id="ARBA00023242"/>
    </source>
</evidence>
<feature type="coiled-coil region" evidence="4">
    <location>
        <begin position="546"/>
        <end position="573"/>
    </location>
</feature>
<feature type="compositionally biased region" description="Basic and acidic residues" evidence="5">
    <location>
        <begin position="1211"/>
        <end position="1228"/>
    </location>
</feature>
<feature type="domain" description="DNA replication checkpoint mediator MRC1" evidence="6">
    <location>
        <begin position="962"/>
        <end position="1106"/>
    </location>
</feature>
<dbReference type="Pfam" id="PF09444">
    <property type="entry name" value="MRC1"/>
    <property type="match status" value="1"/>
</dbReference>
<dbReference type="InterPro" id="IPR018564">
    <property type="entry name" value="Repl_chkpnt_MRC1_dom"/>
</dbReference>
<feature type="compositionally biased region" description="Acidic residues" evidence="5">
    <location>
        <begin position="246"/>
        <end position="259"/>
    </location>
</feature>
<dbReference type="GO" id="GO:0007095">
    <property type="term" value="P:mitotic G2 DNA damage checkpoint signaling"/>
    <property type="evidence" value="ECO:0007669"/>
    <property type="project" value="TreeGrafter"/>
</dbReference>
<reference evidence="7" key="1">
    <citation type="submission" date="2022-07" db="EMBL/GenBank/DDBJ databases">
        <title>Genome Sequence of Xylaria arbuscula.</title>
        <authorList>
            <person name="Buettner E."/>
        </authorList>
    </citation>
    <scope>NUCLEOTIDE SEQUENCE</scope>
    <source>
        <strain evidence="7">VT107</strain>
    </source>
</reference>
<feature type="compositionally biased region" description="Basic and acidic residues" evidence="5">
    <location>
        <begin position="279"/>
        <end position="290"/>
    </location>
</feature>
<sequence>MASTRESSPAGDASNPTSPHLTPRSKLKAMLAAVDEASSNDETPGPVDAKALFAAIDKTKQLPKATTTSHNDTTDEDEDEDENSETIIPRGRIAARMHANFAKTNQPTRSPSQDGPTRSTPEQDTIVQQSLLADEADDEEDVIAPARRRLARPNRGSTPDTSASASRHSSPGLFVSPSPHKSRAVDHDSAVSDSEDDEMPMDLSKNARFKALVDKKRKERLDREAEEERKRVERAQRVSERGPTESDADEDDVSDISDDDGGRKLTQDISRPSRKASRKALEEMNRETQRLSRSLQLAHEAKTKKKIGKDVLFKRFNFRAEGVPAVTENKLPSSSRATTPMSIHQTDAELDKDGTPPSSPPSTSKATSILPTTTLSASETTDLIPQDQSGHLPSGEDILLQTKDTGNAKGNTAGTAAPILQTKQSAAKKPLRQVRVKLPPVQAHAVMMTSDDELEITETKQDKLDAVFSRIPESKAQESTGMKVLRNLAHIASPSKEQTRGRNTKSSMTLGELHVSLQQRAKAQAKLERDRRLEYLRSKGIVVQSAEEREREREQVEDIVARARQEVEEIMLREREEAKRNRKDKDQNGEADPLAWDDSDDDSFQDNEDEEMEEVGLSGSEDEDEDENDVDSNDVVDNPMFINEAEVQSEGESTHGSTSDDFSDEDIEAIKGPAAPLSRRSKKRVQVISDDEDEGDVEATPKPKSTLPMSPAVQGSGSPKPPTSVLRSATKNFIPGLPIAAAAPAGLGLTQMFAGTMDNSQAESNSGSSQLFMPSLDQFPDSQFSATTSPSKDNDRIADSQLSKEAVSQGYETQTQGLQLHYSQSQAHGFDSLIQADATQMSDFLEPTQDGGFQEYTPLKQRFVDPPQSTIGTVLLTDTQYEPAMQESPLVRKRGKFLRRADVASLTPTLPSTKLAESLKHVSTVEASELSREKTTSSDAFRLMEKAAKREKRLKRKLDKRKSEAAEMIEEQAEESEDEYAGLGGADGEDSSDEDEELVKEMIDDTGNHDGDAAKIAGLFACRDRERAADAAQVDKLFRDITTGMLRKRRRGGDGHDFDLSDSDDGGEARRRMKRRQFAKMQKALFADERIGKIAENPRNAAFLKSIEDMNDDEEWNFDENFADTLSGDDSQSQNASQADQAIPDSQPPATGRKRSRTDDHGPRPSPNERRTRETTRPSSIAEVRRSLSTLLDEPNASTGSIIPATEIDSDSDREGERPSTSHSNKENRRVHRHSVNAVVDRISLKRSSSSSLSTASTSTSTKLAFTAPSTTGSGFKVPALLRRATTNSTRLGSNPNTSASTSSSNSTSQASAGGNSGSLNKAAGFGEDGKLKKNAGKRSGINYFAHENERRAKVADAEKRREAKKWKGAEGRSKVVGGLFGSGSFE</sequence>
<proteinExistence type="predicted"/>
<dbReference type="Proteomes" id="UP001148614">
    <property type="component" value="Unassembled WGS sequence"/>
</dbReference>
<dbReference type="GO" id="GO:0033314">
    <property type="term" value="P:mitotic DNA replication checkpoint signaling"/>
    <property type="evidence" value="ECO:0007669"/>
    <property type="project" value="TreeGrafter"/>
</dbReference>
<feature type="compositionally biased region" description="Basic and acidic residues" evidence="5">
    <location>
        <begin position="1157"/>
        <end position="1176"/>
    </location>
</feature>
<feature type="compositionally biased region" description="Acidic residues" evidence="5">
    <location>
        <begin position="595"/>
        <end position="634"/>
    </location>
</feature>
<feature type="compositionally biased region" description="Low complexity" evidence="5">
    <location>
        <begin position="1246"/>
        <end position="1268"/>
    </location>
</feature>
<feature type="compositionally biased region" description="Acidic residues" evidence="5">
    <location>
        <begin position="74"/>
        <end position="84"/>
    </location>
</feature>
<evidence type="ECO:0000256" key="2">
    <source>
        <dbReference type="ARBA" id="ARBA00022553"/>
    </source>
</evidence>
<dbReference type="GO" id="GO:0005634">
    <property type="term" value="C:nucleus"/>
    <property type="evidence" value="ECO:0007669"/>
    <property type="project" value="UniProtKB-SubCell"/>
</dbReference>
<dbReference type="GO" id="GO:0010997">
    <property type="term" value="F:anaphase-promoting complex binding"/>
    <property type="evidence" value="ECO:0007669"/>
    <property type="project" value="TreeGrafter"/>
</dbReference>
<evidence type="ECO:0000313" key="7">
    <source>
        <dbReference type="EMBL" id="KAJ3567224.1"/>
    </source>
</evidence>
<dbReference type="PANTHER" id="PTHR14396:SF10">
    <property type="entry name" value="CLASPIN"/>
    <property type="match status" value="1"/>
</dbReference>
<feature type="compositionally biased region" description="Polar residues" evidence="5">
    <location>
        <begin position="102"/>
        <end position="131"/>
    </location>
</feature>
<comment type="caution">
    <text evidence="7">The sequence shown here is derived from an EMBL/GenBank/DDBJ whole genome shotgun (WGS) entry which is preliminary data.</text>
</comment>
<keyword evidence="3" id="KW-0539">Nucleus</keyword>
<accession>A0A9W8NBS4</accession>
<feature type="region of interest" description="Disordered" evidence="5">
    <location>
        <begin position="1048"/>
        <end position="1076"/>
    </location>
</feature>
<evidence type="ECO:0000313" key="8">
    <source>
        <dbReference type="Proteomes" id="UP001148614"/>
    </source>
</evidence>
<feature type="compositionally biased region" description="Polar residues" evidence="5">
    <location>
        <begin position="156"/>
        <end position="169"/>
    </location>
</feature>
<dbReference type="EMBL" id="JANPWZ010001264">
    <property type="protein sequence ID" value="KAJ3567224.1"/>
    <property type="molecule type" value="Genomic_DNA"/>
</dbReference>
<feature type="compositionally biased region" description="Polar residues" evidence="5">
    <location>
        <begin position="780"/>
        <end position="791"/>
    </location>
</feature>
<feature type="compositionally biased region" description="Polar residues" evidence="5">
    <location>
        <begin position="758"/>
        <end position="772"/>
    </location>
</feature>
<name>A0A9W8NBS4_9PEZI</name>
<feature type="compositionally biased region" description="Basic and acidic residues" evidence="5">
    <location>
        <begin position="211"/>
        <end position="244"/>
    </location>
</feature>
<feature type="compositionally biased region" description="Polar residues" evidence="5">
    <location>
        <begin position="650"/>
        <end position="660"/>
    </location>
</feature>
<dbReference type="VEuPathDB" id="FungiDB:F4678DRAFT_424255"/>
<feature type="compositionally biased region" description="Low complexity" evidence="5">
    <location>
        <begin position="1293"/>
        <end position="1325"/>
    </location>
</feature>
<feature type="region of interest" description="Disordered" evidence="5">
    <location>
        <begin position="1"/>
        <end position="26"/>
    </location>
</feature>
<feature type="compositionally biased region" description="Basic and acidic residues" evidence="5">
    <location>
        <begin position="573"/>
        <end position="588"/>
    </location>
</feature>
<feature type="region of interest" description="Disordered" evidence="5">
    <location>
        <begin position="952"/>
        <end position="992"/>
    </location>
</feature>
<dbReference type="PANTHER" id="PTHR14396">
    <property type="entry name" value="CLASPIN"/>
    <property type="match status" value="1"/>
</dbReference>
<dbReference type="InterPro" id="IPR024146">
    <property type="entry name" value="Claspin"/>
</dbReference>
<evidence type="ECO:0000259" key="6">
    <source>
        <dbReference type="Pfam" id="PF09444"/>
    </source>
</evidence>
<evidence type="ECO:0000256" key="4">
    <source>
        <dbReference type="SAM" id="Coils"/>
    </source>
</evidence>
<feature type="compositionally biased region" description="Polar residues" evidence="5">
    <location>
        <begin position="330"/>
        <end position="345"/>
    </location>
</feature>
<keyword evidence="2" id="KW-0597">Phosphoprotein</keyword>
<feature type="region of interest" description="Disordered" evidence="5">
    <location>
        <begin position="57"/>
        <end position="306"/>
    </location>
</feature>
<feature type="compositionally biased region" description="Polar residues" evidence="5">
    <location>
        <begin position="365"/>
        <end position="391"/>
    </location>
</feature>
<feature type="region of interest" description="Disordered" evidence="5">
    <location>
        <begin position="1122"/>
        <end position="1336"/>
    </location>
</feature>
<evidence type="ECO:0000256" key="1">
    <source>
        <dbReference type="ARBA" id="ARBA00004123"/>
    </source>
</evidence>
<feature type="region of interest" description="Disordered" evidence="5">
    <location>
        <begin position="321"/>
        <end position="429"/>
    </location>
</feature>
<keyword evidence="8" id="KW-1185">Reference proteome</keyword>